<dbReference type="HAMAP" id="MF_01416">
    <property type="entry name" value="ATP_synth_delta_bact"/>
    <property type="match status" value="1"/>
</dbReference>
<evidence type="ECO:0000256" key="7">
    <source>
        <dbReference type="ARBA" id="ARBA00023310"/>
    </source>
</evidence>
<dbReference type="Proteomes" id="UP000647491">
    <property type="component" value="Unassembled WGS sequence"/>
</dbReference>
<keyword evidence="3 8" id="KW-0375">Hydrogen ion transport</keyword>
<keyword evidence="10" id="KW-1185">Reference proteome</keyword>
<keyword evidence="4 8" id="KW-0406">Ion transport</keyword>
<sequence length="182" mass="20703">MAKLVSKVYGDALFEEAMEKDVLSQWYEEICALRTIFLENPDLAQFLNHPQIVKEEKKKVVEAIFSGKLSEGLLGFLVTVIEKGRQNDMIPICDHFTDRVKAYKKIGVVNVTSALPLSEDQKKRVEERLLETTGFVSLEMEYAVDESLLGGLVIRIGDRVVDSSIKTRLEEIRRDLMKLQLA</sequence>
<keyword evidence="5 8" id="KW-0472">Membrane</keyword>
<proteinExistence type="inferred from homology"/>
<evidence type="ECO:0000256" key="6">
    <source>
        <dbReference type="ARBA" id="ARBA00023196"/>
    </source>
</evidence>
<dbReference type="NCBIfam" id="TIGR01145">
    <property type="entry name" value="ATP_synt_delta"/>
    <property type="match status" value="1"/>
</dbReference>
<dbReference type="InterPro" id="IPR026015">
    <property type="entry name" value="ATP_synth_OSCP/delta_N_sf"/>
</dbReference>
<dbReference type="Pfam" id="PF00213">
    <property type="entry name" value="OSCP"/>
    <property type="match status" value="1"/>
</dbReference>
<dbReference type="SUPFAM" id="SSF47928">
    <property type="entry name" value="N-terminal domain of the delta subunit of the F1F0-ATP synthase"/>
    <property type="match status" value="1"/>
</dbReference>
<reference evidence="9 10" key="1">
    <citation type="submission" date="2020-08" db="EMBL/GenBank/DDBJ databases">
        <title>Genome public.</title>
        <authorList>
            <person name="Liu C."/>
            <person name="Sun Q."/>
        </authorList>
    </citation>
    <scope>NUCLEOTIDE SEQUENCE [LARGE SCALE GENOMIC DNA]</scope>
    <source>
        <strain evidence="9 10">BX10</strain>
    </source>
</reference>
<comment type="function">
    <text evidence="8">This protein is part of the stalk that links CF(0) to CF(1). It either transmits conformational changes from CF(0) to CF(1) or is implicated in proton conduction.</text>
</comment>
<keyword evidence="7 8" id="KW-0066">ATP synthesis</keyword>
<evidence type="ECO:0000256" key="3">
    <source>
        <dbReference type="ARBA" id="ARBA00022781"/>
    </source>
</evidence>
<evidence type="ECO:0000256" key="8">
    <source>
        <dbReference type="HAMAP-Rule" id="MF_01416"/>
    </source>
</evidence>
<dbReference type="EMBL" id="JACRTJ010000014">
    <property type="protein sequence ID" value="MBC8598829.1"/>
    <property type="molecule type" value="Genomic_DNA"/>
</dbReference>
<evidence type="ECO:0000256" key="2">
    <source>
        <dbReference type="ARBA" id="ARBA00022448"/>
    </source>
</evidence>
<organism evidence="9 10">
    <name type="scientific">Enterocloster hominis</name>
    <name type="common">ex Liu et al. 2021</name>
    <dbReference type="NCBI Taxonomy" id="2763663"/>
    <lineage>
        <taxon>Bacteria</taxon>
        <taxon>Bacillati</taxon>
        <taxon>Bacillota</taxon>
        <taxon>Clostridia</taxon>
        <taxon>Lachnospirales</taxon>
        <taxon>Lachnospiraceae</taxon>
        <taxon>Enterocloster</taxon>
    </lineage>
</organism>
<dbReference type="PANTHER" id="PTHR11910">
    <property type="entry name" value="ATP SYNTHASE DELTA CHAIN"/>
    <property type="match status" value="1"/>
</dbReference>
<protein>
    <recommendedName>
        <fullName evidence="8">ATP synthase subunit delta</fullName>
    </recommendedName>
    <alternativeName>
        <fullName evidence="8">ATP synthase F(1) sector subunit delta</fullName>
    </alternativeName>
    <alternativeName>
        <fullName evidence="8">F-type ATPase subunit delta</fullName>
        <shortName evidence="8">F-ATPase subunit delta</shortName>
    </alternativeName>
</protein>
<evidence type="ECO:0000256" key="4">
    <source>
        <dbReference type="ARBA" id="ARBA00023065"/>
    </source>
</evidence>
<evidence type="ECO:0000313" key="9">
    <source>
        <dbReference type="EMBL" id="MBC8598829.1"/>
    </source>
</evidence>
<dbReference type="PRINTS" id="PR00125">
    <property type="entry name" value="ATPASEDELTA"/>
</dbReference>
<comment type="subcellular location">
    <subcellularLocation>
        <location evidence="8">Cell membrane</location>
        <topology evidence="8">Peripheral membrane protein</topology>
    </subcellularLocation>
    <subcellularLocation>
        <location evidence="1">Membrane</location>
    </subcellularLocation>
</comment>
<keyword evidence="6 8" id="KW-0139">CF(1)</keyword>
<comment type="function">
    <text evidence="8">F(1)F(0) ATP synthase produces ATP from ADP in the presence of a proton or sodium gradient. F-type ATPases consist of two structural domains, F(1) containing the extramembraneous catalytic core and F(0) containing the membrane proton channel, linked together by a central stalk and a peripheral stalk. During catalysis, ATP synthesis in the catalytic domain of F(1) is coupled via a rotary mechanism of the central stalk subunits to proton translocation.</text>
</comment>
<accession>A0ABR7NRW5</accession>
<dbReference type="InterPro" id="IPR020781">
    <property type="entry name" value="ATPase_OSCP/d_CS"/>
</dbReference>
<comment type="similarity">
    <text evidence="8">Belongs to the ATPase delta chain family.</text>
</comment>
<dbReference type="RefSeq" id="WP_262427300.1">
    <property type="nucleotide sequence ID" value="NZ_JACRTJ010000014.1"/>
</dbReference>
<comment type="caution">
    <text evidence="9">The sequence shown here is derived from an EMBL/GenBank/DDBJ whole genome shotgun (WGS) entry which is preliminary data.</text>
</comment>
<evidence type="ECO:0000256" key="1">
    <source>
        <dbReference type="ARBA" id="ARBA00004370"/>
    </source>
</evidence>
<gene>
    <name evidence="8" type="primary">atpH</name>
    <name evidence="9" type="ORF">H8708_06235</name>
</gene>
<dbReference type="Gene3D" id="1.10.520.20">
    <property type="entry name" value="N-terminal domain of the delta subunit of the F1F0-ATP synthase"/>
    <property type="match status" value="1"/>
</dbReference>
<dbReference type="InterPro" id="IPR000711">
    <property type="entry name" value="ATPase_OSCP/dsu"/>
</dbReference>
<evidence type="ECO:0000256" key="5">
    <source>
        <dbReference type="ARBA" id="ARBA00023136"/>
    </source>
</evidence>
<keyword evidence="2 8" id="KW-0813">Transport</keyword>
<name>A0ABR7NRW5_9FIRM</name>
<dbReference type="PROSITE" id="PS00389">
    <property type="entry name" value="ATPASE_DELTA"/>
    <property type="match status" value="1"/>
</dbReference>
<evidence type="ECO:0000313" key="10">
    <source>
        <dbReference type="Proteomes" id="UP000647491"/>
    </source>
</evidence>
<keyword evidence="8" id="KW-1003">Cell membrane</keyword>